<dbReference type="Gene3D" id="2.60.40.3440">
    <property type="match status" value="1"/>
</dbReference>
<evidence type="ECO:0000313" key="3">
    <source>
        <dbReference type="EMBL" id="CAH0990021.1"/>
    </source>
</evidence>
<dbReference type="PANTHER" id="PTHR14139">
    <property type="entry name" value="CALSYNTENIN"/>
    <property type="match status" value="1"/>
</dbReference>
<dbReference type="PROSITE" id="PS50268">
    <property type="entry name" value="CADHERIN_2"/>
    <property type="match status" value="2"/>
</dbReference>
<dbReference type="InterPro" id="IPR040853">
    <property type="entry name" value="RapA2_cadherin-like"/>
</dbReference>
<gene>
    <name evidence="3" type="ORF">SIN8267_00104</name>
</gene>
<dbReference type="NCBIfam" id="NF012196">
    <property type="entry name" value="Ig_like_ice"/>
    <property type="match status" value="1"/>
</dbReference>
<sequence>MTGMLKVVAVEGSVFFVDGSGHRVYLQQGDQLAADTVVESESPANIILQDGDGAMHSAIVSHSTALSVFIEGDVASAVEPEETGGDRSDSLEASDQLSQADAKSIDDAGADNEPPQQQAGHYHAATETVERVGLEVTVDAVSSSGGQPAAETFFDTQSQTFLADDAASASANNATLTIGGELLGSTVEDKTMTANGVMTLRGGSGQIPPQSYQGVYGVLSLAVDGHWQYRLNNGSAKVQTLAAGESVQEHFNVHAMNINGVDFNRDLTVNVSGSDDKPVIDAIFPHATVEGGRQISGQIHAVDIDHGDTQVFQTSFKHGGFSLNPDGSYHLDPTDKSFNHLAAGEHEILTVAVTVTDSQGQTDTQNLVLTVNGSNNIPVVASIATVSVAEGSSPMAGQITATDIDHGDTVTFSTPMLHPGFILNTDGSYTVDPSNKAFDHLAVGEHQTLTIPVIATDNHGENSVAKNLLITVSGTNDIPVIGSIATKVVNEGDHAITGQITSTDVDHGDTATFSTRFQHPGFVLKADGSYSIDPSDKSFDHLAAGSHETLVIPIVATDNNGAQSSAQSLTITVRGTNDLPVVGGVVAGSVIESDPLHATTQGNLTATDPDTGDTVAWGVINPQGSYGSLTVDANGRWHYQLDNQNPATNALAANQQVSESFTVTATDSSGHPVQQIITVHVTGSNDLPVISGTSTGAVLEAGSANQGVPGASGDLQVLDPDVGDQSVWAVVKPAGTYGSLTVDQNGHWSYQLDNNNPATNALAANQQVSETFSVTATDSSGQAVQQLITIQVNGSNDLPVISGTSTGAVLEAGSANLGVPGASGDLHVFDPDVGDTLAWGVAQPHGKYGTLTLDQQGHWQYSLDNSAGGAADKLAAGEHRQDSFWLTATDGSGNAVPQKIIVSVTGSNDLPVISGTATGSVTEAGTGSLGVDQAAGVLTTTDPDTGDSITWSVGQGQGTFGALTIDQQGHWQYHLDNARPSTAALTNGQPAQEVFTVSATDSSGNPVNQVITIHVTGSNDNAVITDAQTAPQLIAVTEDQGFDVHNHLHYDGHLNISDADKGEAQFDVNKGPQTLQGVGYDTQLGGHVVLNPNGDYRYTVDNQKTDIQKLGDGETLTDHVTVRSIDGTTHVISVVINGTNDNPTVSSGVVLSLGTEDTDFTLTSADLLANASDIDHNDAGQLSVHGLLASKPDGSSAGTIVDNHDGTFSFHPESNYNGPLQFTYDVQDAHGGSVAAKATTTLRPVADGAVIGGQDKASLEEFGDHASALSDMTDQSPDYHQEHQSKLFNEILSTKGHLTITDPDSGEAGFQWRPTVNGQYGHLSIWDNGNWVYEVSAGDSAAGRAIDKLGEGEELTDTMTVYSKDGTPHDIVITIHGDNDRPYCSSEVILNSGTEDTRQTITVADLLQNTVDVDHNDAGLLTIENLHADHGSIAINKDGSFSFTPEKDYSGDVHFTYDVKDAHGGVTHTGATTNLAAVGDAAVITSGATQMVTEDASGTNHEIANGHLSITDPDAGEDRFRFSQFGEQAIHDPFGGELRIDRAGVWGYSVSNSALQHLAAGQTEQVSYRVHSYDGTAHTITINVVGTNDQPTVTSQVVSATEDTAHTFTAAEFGFTDVDDGASLDHITINSVPGAAEGSLVLNGQLVHAGDTIAAADIAHLVFNPAQDVTGHIQFGFTVNDGSTDSAPAVMTLDVANVDDVSVITGDTSSAINEGDLGDTTTASGQLVITDVDQGQTPTFPDVASTATTFGHIAMVNGQWTYTLDQSKVQDLSPHDPDVAKQSVTDTYTFTASDGSTQQVSITIKGTEDAPVISSAHAAPAGSNPALGITNLEVIGPHDVSNIDPHADWGSDTSHIKHGLTIIGLYKPGSTHNELTPGSEPTLSTDHSGNGGYSRIDSHGWWQSHHIPDTTNTGSGGASGTGNAWQNGIVQFSDGSMGIINRVCDGSANGEVDYLYFHTYQNLQSGANLLSGSGVAGETISVKEGSHVIATTTVDAHGHWEVAAQGLANGQHNLHVENAQGESSAEHVYTIAGTQVDDITPAGLAADIKEDTSQTEIQGELKVTDADHNDNPTFTAQAQHAVTYGTFSIDSAGHYHFHLDNTNPVVNQLGVHQTIQETIPVVATTADGEHVQSNVVITINGSVDAPSLSATTDIAQQGSEIPLHLHASLVDTGGDHETLTVNIAGLPDHATLNHGTYNSVSKIWTVHQADLTDLKVDLQNPNFHGDLHLSITAIAEAGGETEQTSQPLTVSVNAPPEVAQALTDSRAEDSAAHSIDLLQGATDSDGDTVSIGQVSYQLNGGAAGSSIPAGLSMAPDGHTLLVSPKDAAFQHLAVGSTTTLTVTYALKDTHGGVTQQTSTISVTGTNDDPVLAVHASTHTTGLLQGTDIDDGDQQRLQYDAIQPNGHFGHLTVNGNTGAYSYQQGSSVAGMNYDPSSGTYSAKEVFEVRVADGRGGESRQFVTFDVTATVSAPVTPGGQPVITTQVLTQPTVTDTHPPTSTTQTTPPHNTVTIDLEAASDTGQSQTDDLTKDNTPTVSGVTDVPFSKVEIFDGGKLVATTTSDQNGHYQVDTSVLTEASHQLVAHATAPSATSAVTSSPLDVLIDSSIAAPTTDITDATDSGVSHTDDLTNVQNPVIIGHAEANAHVEITDQQGQVIGTAIASSTGTYSITTSTLAEGQHVLTVTATDNAGNVATASQSVDIDLTAPALARVNLRSGESSVVSLTGTTSVDTASVDIVIKHNVNQNTIEVQHVQAHLDGKGGYFVDSAQLPDGAYTAYITATDKAGNVAPVVMDRFGVDTHANAPTISFESTGTDAVYNAAEVAQGQAGTITATVHIPSDAQEGHELTVNGVSHILTAADKSHGSFTVAVEVAPGSTVTAFVTDEFGNVSATVSETAAVADTAVSALTVELTHDTGTNGSDLITNDGSLTVTGQEAGAHVEYSVDGGNTWANAFTPQTGSNTVEVRQTDPAGNTSTPTSFTFILDNQVSVPLVGLVHDTGDSHNDLITNNGSLAVVGTEANAVIEYSIDNGQHWSTSFTAVEGANNVQVRQTDGAGNVSPSAHLNFIYDSSATVSITVDSITQDNIINAAESGSSVLVTGTVGGDVKDGDTVSLLVNGHTVTGQASGGVFSIQVPGVDLAADSHLQASVTATDTAGNSNTAQTDHAYGVDVTAATVASGDAGSVTEDTVTSASGTLTATAGETIVWQAHADQTGSYGNLYFDAASGQWAYQLDHNKADSLTDSQHETERFNVVGTDAQGNTVHEQIVVQVTGTDDLPTVTGSDTGSVIEAGAANAGADEVSGILAATDVDATGAMQWSVQQGTGSYGALTIDNQGHWHYQLDNTAANTLAEGQSVKDTFNVDVTSPDGQTVTQQVVVSVQGALDRPTLSATQENTHFVPMDAEVAQSSTQQLLSNMELLGFQTQNIETNGQLDVSAASAANVTRNHSGIGVTGTGALPSNVGPAELDMGETLLLHLQGASRSASVQLASFSAGDHSYNANDKAHWIAYDAEGHKVAEGDLLPNTDPTLNGRIDIHTATPFSYIAVQAIDNPTGQGSSRFYVTHAEAQLIQYDTKVDLTGVLTDQSTTDSLSYRVSGLDAKSGFNVGTNNHDGSWTITAAQAQNLHLLHSGNLHLSIEAIASDGSIAASSTPATLDVTTQGMTYELIGGTHNAQVTEDTTQDVSEQLSIDSNAPGSHSFVAQTVSSASGVFELKADGHWTYHVNNQALQSMDSNDVVHETFTVATSSGVTREVTVDIKGVDDQTILGGQLTGSVTEDGVGNGQATGQLSLTDVDTDVASDTFVDFTPGKDGFEYTGKFGVLLVHTDGSWVYTLDNTKADALQDGQIEQEHFNKVYADNGRPYALSGEIVIDVHGSNDAAQISGKVIGAVAEDGQADASGQLHVADVDTGADGLQSEESFKVLTNQAGTNGYGAFSVDATGQWHYHLNNGDAKVQALTSQSHVTDSIMVQSADGTQQKLEVQITGADDNNHSPVVKGQWLNVDEDTDMHFSIKDFYYTDADSDALDYITITDLPDASKGSLLLNGVAVAVDQQVSAVDIQHLVYSPEHDVNGMAMFKFTANDGHVDSAEVSNIINVRPVADPLVSHDEPEDSVETAEVSVLGAAPEPQLDFSKAAELAKHDHQITNDIDHHEKAASILHDAQQGDDKPLSNLIDEHLKSQPDADKAVAAKDSNGESAANGDDKSDEHQEVVQEPAEHHDQDAGLHHSGGSANLDHLIANNDDDSQPLI</sequence>
<feature type="region of interest" description="Disordered" evidence="1">
    <location>
        <begin position="4178"/>
        <end position="4245"/>
    </location>
</feature>
<dbReference type="InterPro" id="IPR049826">
    <property type="entry name" value="Ig-like_ice"/>
</dbReference>
<feature type="domain" description="Cadherin" evidence="2">
    <location>
        <begin position="913"/>
        <end position="1033"/>
    </location>
</feature>
<feature type="domain" description="Cadherin" evidence="2">
    <location>
        <begin position="380"/>
        <end position="481"/>
    </location>
</feature>
<feature type="compositionally biased region" description="Polar residues" evidence="1">
    <location>
        <begin position="91"/>
        <end position="101"/>
    </location>
</feature>
<dbReference type="Gene3D" id="2.60.40.10">
    <property type="entry name" value="Immunoglobulins"/>
    <property type="match status" value="18"/>
</dbReference>
<dbReference type="InterPro" id="IPR044016">
    <property type="entry name" value="Big_13"/>
</dbReference>
<dbReference type="InterPro" id="IPR041690">
    <property type="entry name" value="Cadherin_5"/>
</dbReference>
<evidence type="ECO:0000313" key="4">
    <source>
        <dbReference type="Proteomes" id="UP000838100"/>
    </source>
</evidence>
<reference evidence="3" key="1">
    <citation type="submission" date="2021-12" db="EMBL/GenBank/DDBJ databases">
        <authorList>
            <person name="Rodrigo-Torres L."/>
            <person name="Arahal R. D."/>
            <person name="Lucena T."/>
        </authorList>
    </citation>
    <scope>NUCLEOTIDE SEQUENCE</scope>
    <source>
        <strain evidence="3">CECT 8267</strain>
    </source>
</reference>
<feature type="compositionally biased region" description="Basic and acidic residues" evidence="1">
    <location>
        <begin position="4197"/>
        <end position="4221"/>
    </location>
</feature>
<evidence type="ECO:0000256" key="1">
    <source>
        <dbReference type="SAM" id="MobiDB-lite"/>
    </source>
</evidence>
<dbReference type="Pfam" id="PF17892">
    <property type="entry name" value="Cadherin_5"/>
    <property type="match status" value="3"/>
</dbReference>
<dbReference type="InterPro" id="IPR010221">
    <property type="entry name" value="VCBS_dom"/>
</dbReference>
<dbReference type="NCBIfam" id="NF012211">
    <property type="entry name" value="tand_rpt_95"/>
    <property type="match status" value="2"/>
</dbReference>
<dbReference type="Pfam" id="PF17803">
    <property type="entry name" value="Cadherin_4"/>
    <property type="match status" value="5"/>
</dbReference>
<dbReference type="Proteomes" id="UP000838100">
    <property type="component" value="Unassembled WGS sequence"/>
</dbReference>
<keyword evidence="4" id="KW-1185">Reference proteome</keyword>
<accession>A0ABN8EBZ9</accession>
<name>A0ABN8EBZ9_9GAMM</name>
<dbReference type="InterPro" id="IPR002126">
    <property type="entry name" value="Cadherin-like_dom"/>
</dbReference>
<dbReference type="NCBIfam" id="TIGR01965">
    <property type="entry name" value="VCBS_repeat"/>
    <property type="match status" value="20"/>
</dbReference>
<dbReference type="InterPro" id="IPR013783">
    <property type="entry name" value="Ig-like_fold"/>
</dbReference>
<dbReference type="NCBIfam" id="NF033510">
    <property type="entry name" value="Ca_tandemer"/>
    <property type="match status" value="2"/>
</dbReference>
<dbReference type="EMBL" id="CAKLPX010000001">
    <property type="protein sequence ID" value="CAH0990021.1"/>
    <property type="molecule type" value="Genomic_DNA"/>
</dbReference>
<feature type="region of interest" description="Disordered" evidence="1">
    <location>
        <begin position="79"/>
        <end position="122"/>
    </location>
</feature>
<protein>
    <recommendedName>
        <fullName evidence="2">Cadherin domain-containing protein</fullName>
    </recommendedName>
</protein>
<dbReference type="PANTHER" id="PTHR14139:SF2">
    <property type="entry name" value="CALSYNTENIN-1"/>
    <property type="match status" value="1"/>
</dbReference>
<dbReference type="Pfam" id="PF19077">
    <property type="entry name" value="Big_13"/>
    <property type="match status" value="2"/>
</dbReference>
<dbReference type="Pfam" id="PF17963">
    <property type="entry name" value="Big_9"/>
    <property type="match status" value="1"/>
</dbReference>
<organism evidence="3 4">
    <name type="scientific">Sinobacterium norvegicum</name>
    <dbReference type="NCBI Taxonomy" id="1641715"/>
    <lineage>
        <taxon>Bacteria</taxon>
        <taxon>Pseudomonadati</taxon>
        <taxon>Pseudomonadota</taxon>
        <taxon>Gammaproteobacteria</taxon>
        <taxon>Cellvibrionales</taxon>
        <taxon>Spongiibacteraceae</taxon>
        <taxon>Sinobacterium</taxon>
    </lineage>
</organism>
<comment type="caution">
    <text evidence="3">The sequence shown here is derived from an EMBL/GenBank/DDBJ whole genome shotgun (WGS) entry which is preliminary data.</text>
</comment>
<proteinExistence type="predicted"/>
<evidence type="ECO:0000259" key="2">
    <source>
        <dbReference type="PROSITE" id="PS50268"/>
    </source>
</evidence>